<dbReference type="GO" id="GO:0004674">
    <property type="term" value="F:protein serine/threonine kinase activity"/>
    <property type="evidence" value="ECO:0007669"/>
    <property type="project" value="UniProtKB-KW"/>
</dbReference>
<accession>A0ABD0Q784</accession>
<proteinExistence type="inferred from homology"/>
<name>A0ABD0Q784_CIRMR</name>
<keyword evidence="7" id="KW-0067">ATP-binding</keyword>
<evidence type="ECO:0000256" key="8">
    <source>
        <dbReference type="ARBA" id="ARBA00047899"/>
    </source>
</evidence>
<evidence type="ECO:0000313" key="12">
    <source>
        <dbReference type="Proteomes" id="UP001529510"/>
    </source>
</evidence>
<dbReference type="InterPro" id="IPR011009">
    <property type="entry name" value="Kinase-like_dom_sf"/>
</dbReference>
<dbReference type="PANTHER" id="PTHR22984">
    <property type="entry name" value="SERINE/THREONINE-PROTEIN KINASE PIM"/>
    <property type="match status" value="1"/>
</dbReference>
<dbReference type="SMART" id="SM00220">
    <property type="entry name" value="S_TKc"/>
    <property type="match status" value="1"/>
</dbReference>
<keyword evidence="4" id="KW-0808">Transferase</keyword>
<keyword evidence="3" id="KW-0723">Serine/threonine-protein kinase</keyword>
<evidence type="ECO:0000256" key="1">
    <source>
        <dbReference type="ARBA" id="ARBA00005505"/>
    </source>
</evidence>
<keyword evidence="5" id="KW-0547">Nucleotide-binding</keyword>
<dbReference type="GO" id="GO:0005524">
    <property type="term" value="F:ATP binding"/>
    <property type="evidence" value="ECO:0007669"/>
    <property type="project" value="UniProtKB-KW"/>
</dbReference>
<sequence>GCYPKPVPLELALLIRANEGPRVPEIIQLLDWQEQPEHYVMILERLMPSEDLDWFLLSQTTKIPENLAWVIMRQVTTTAQMCCRRRVLHRNLTPESFQINLDTLEVKLINFGCGEILTDAAYTSFTGTYELSEHCGMGSTAANRKISCIAMDINESKTSFLSGAEQYCPPEYLITGEYHGKPATVWSLGIFMYTVLFEDFPAKRDLDQINKFMWAK</sequence>
<gene>
    <name evidence="11" type="ORF">M9458_021315</name>
</gene>
<dbReference type="EC" id="2.7.11.1" evidence="2"/>
<evidence type="ECO:0000256" key="4">
    <source>
        <dbReference type="ARBA" id="ARBA00022679"/>
    </source>
</evidence>
<dbReference type="PROSITE" id="PS50011">
    <property type="entry name" value="PROTEIN_KINASE_DOM"/>
    <property type="match status" value="1"/>
</dbReference>
<keyword evidence="6" id="KW-0418">Kinase</keyword>
<dbReference type="PANTHER" id="PTHR22984:SF11">
    <property type="entry name" value="AURORA KINASE-RELATED"/>
    <property type="match status" value="1"/>
</dbReference>
<evidence type="ECO:0000256" key="7">
    <source>
        <dbReference type="ARBA" id="ARBA00022840"/>
    </source>
</evidence>
<protein>
    <recommendedName>
        <fullName evidence="2">non-specific serine/threonine protein kinase</fullName>
        <ecNumber evidence="2">2.7.11.1</ecNumber>
    </recommendedName>
</protein>
<evidence type="ECO:0000256" key="3">
    <source>
        <dbReference type="ARBA" id="ARBA00022527"/>
    </source>
</evidence>
<dbReference type="AlphaFoldDB" id="A0ABD0Q784"/>
<comment type="catalytic activity">
    <reaction evidence="8">
        <text>L-threonyl-[protein] + ATP = O-phospho-L-threonyl-[protein] + ADP + H(+)</text>
        <dbReference type="Rhea" id="RHEA:46608"/>
        <dbReference type="Rhea" id="RHEA-COMP:11060"/>
        <dbReference type="Rhea" id="RHEA-COMP:11605"/>
        <dbReference type="ChEBI" id="CHEBI:15378"/>
        <dbReference type="ChEBI" id="CHEBI:30013"/>
        <dbReference type="ChEBI" id="CHEBI:30616"/>
        <dbReference type="ChEBI" id="CHEBI:61977"/>
        <dbReference type="ChEBI" id="CHEBI:456216"/>
        <dbReference type="EC" id="2.7.11.1"/>
    </reaction>
</comment>
<evidence type="ECO:0000259" key="10">
    <source>
        <dbReference type="PROSITE" id="PS50011"/>
    </source>
</evidence>
<dbReference type="InterPro" id="IPR051138">
    <property type="entry name" value="PIM_Ser/Thr_kinase"/>
</dbReference>
<dbReference type="Gene3D" id="1.10.510.10">
    <property type="entry name" value="Transferase(Phosphotransferase) domain 1"/>
    <property type="match status" value="1"/>
</dbReference>
<dbReference type="SUPFAM" id="SSF56112">
    <property type="entry name" value="Protein kinase-like (PK-like)"/>
    <property type="match status" value="1"/>
</dbReference>
<evidence type="ECO:0000256" key="2">
    <source>
        <dbReference type="ARBA" id="ARBA00012513"/>
    </source>
</evidence>
<organism evidence="11 12">
    <name type="scientific">Cirrhinus mrigala</name>
    <name type="common">Mrigala</name>
    <dbReference type="NCBI Taxonomy" id="683832"/>
    <lineage>
        <taxon>Eukaryota</taxon>
        <taxon>Metazoa</taxon>
        <taxon>Chordata</taxon>
        <taxon>Craniata</taxon>
        <taxon>Vertebrata</taxon>
        <taxon>Euteleostomi</taxon>
        <taxon>Actinopterygii</taxon>
        <taxon>Neopterygii</taxon>
        <taxon>Teleostei</taxon>
        <taxon>Ostariophysi</taxon>
        <taxon>Cypriniformes</taxon>
        <taxon>Cyprinidae</taxon>
        <taxon>Labeoninae</taxon>
        <taxon>Labeonini</taxon>
        <taxon>Cirrhinus</taxon>
    </lineage>
</organism>
<dbReference type="EMBL" id="JAMKFB020000010">
    <property type="protein sequence ID" value="KAL0181940.1"/>
    <property type="molecule type" value="Genomic_DNA"/>
</dbReference>
<comment type="similarity">
    <text evidence="1">Belongs to the protein kinase superfamily. CAMK Ser/Thr protein kinase family. PIM subfamily.</text>
</comment>
<evidence type="ECO:0000313" key="11">
    <source>
        <dbReference type="EMBL" id="KAL0181940.1"/>
    </source>
</evidence>
<feature type="domain" description="Protein kinase" evidence="10">
    <location>
        <begin position="1"/>
        <end position="216"/>
    </location>
</feature>
<comment type="caution">
    <text evidence="11">The sequence shown here is derived from an EMBL/GenBank/DDBJ whole genome shotgun (WGS) entry which is preliminary data.</text>
</comment>
<dbReference type="Gene3D" id="3.30.200.20">
    <property type="entry name" value="Phosphorylase Kinase, domain 1"/>
    <property type="match status" value="1"/>
</dbReference>
<dbReference type="Pfam" id="PF00069">
    <property type="entry name" value="Pkinase"/>
    <property type="match status" value="1"/>
</dbReference>
<keyword evidence="12" id="KW-1185">Reference proteome</keyword>
<feature type="non-terminal residue" evidence="11">
    <location>
        <position position="216"/>
    </location>
</feature>
<evidence type="ECO:0000256" key="6">
    <source>
        <dbReference type="ARBA" id="ARBA00022777"/>
    </source>
</evidence>
<reference evidence="11 12" key="1">
    <citation type="submission" date="2024-05" db="EMBL/GenBank/DDBJ databases">
        <title>Genome sequencing and assembly of Indian major carp, Cirrhinus mrigala (Hamilton, 1822).</title>
        <authorList>
            <person name="Mohindra V."/>
            <person name="Chowdhury L.M."/>
            <person name="Lal K."/>
            <person name="Jena J.K."/>
        </authorList>
    </citation>
    <scope>NUCLEOTIDE SEQUENCE [LARGE SCALE GENOMIC DNA]</scope>
    <source>
        <strain evidence="11">CM1030</strain>
        <tissue evidence="11">Blood</tissue>
    </source>
</reference>
<comment type="catalytic activity">
    <reaction evidence="9">
        <text>L-seryl-[protein] + ATP = O-phospho-L-seryl-[protein] + ADP + H(+)</text>
        <dbReference type="Rhea" id="RHEA:17989"/>
        <dbReference type="Rhea" id="RHEA-COMP:9863"/>
        <dbReference type="Rhea" id="RHEA-COMP:11604"/>
        <dbReference type="ChEBI" id="CHEBI:15378"/>
        <dbReference type="ChEBI" id="CHEBI:29999"/>
        <dbReference type="ChEBI" id="CHEBI:30616"/>
        <dbReference type="ChEBI" id="CHEBI:83421"/>
        <dbReference type="ChEBI" id="CHEBI:456216"/>
        <dbReference type="EC" id="2.7.11.1"/>
    </reaction>
</comment>
<feature type="non-terminal residue" evidence="11">
    <location>
        <position position="1"/>
    </location>
</feature>
<dbReference type="InterPro" id="IPR000719">
    <property type="entry name" value="Prot_kinase_dom"/>
</dbReference>
<evidence type="ECO:0000256" key="5">
    <source>
        <dbReference type="ARBA" id="ARBA00022741"/>
    </source>
</evidence>
<evidence type="ECO:0000256" key="9">
    <source>
        <dbReference type="ARBA" id="ARBA00048679"/>
    </source>
</evidence>
<dbReference type="Proteomes" id="UP001529510">
    <property type="component" value="Unassembled WGS sequence"/>
</dbReference>